<dbReference type="PRINTS" id="PR00080">
    <property type="entry name" value="SDRFAMILY"/>
</dbReference>
<dbReference type="InterPro" id="IPR036291">
    <property type="entry name" value="NAD(P)-bd_dom_sf"/>
</dbReference>
<protein>
    <submittedName>
        <fullName evidence="5">(rape) hypothetical protein</fullName>
    </submittedName>
</protein>
<evidence type="ECO:0000256" key="1">
    <source>
        <dbReference type="ARBA" id="ARBA00004229"/>
    </source>
</evidence>
<evidence type="ECO:0000256" key="3">
    <source>
        <dbReference type="ARBA" id="ARBA00022528"/>
    </source>
</evidence>
<dbReference type="AlphaFoldDB" id="A0A816IPZ8"/>
<sequence>MKHAARVMIPAKKGSIVSLCSVGGVVGGVGPHAYVGSKHAVLGLTRSVAAELGQHGIRVNCVSPYAVATKLALAHLPEEEKTDDAHKVQPSIEQSTGYELINNKPVFMIIATAFDSDYVGVIKFSGSSDLEVVLG</sequence>
<keyword evidence="3" id="KW-0150">Chloroplast</keyword>
<evidence type="ECO:0000256" key="4">
    <source>
        <dbReference type="ARBA" id="ARBA00022640"/>
    </source>
</evidence>
<dbReference type="Proteomes" id="UP001295469">
    <property type="component" value="Chromosome C03"/>
</dbReference>
<accession>A0A816IPZ8</accession>
<keyword evidence="4" id="KW-0934">Plastid</keyword>
<evidence type="ECO:0000313" key="5">
    <source>
        <dbReference type="EMBL" id="CAF1712413.1"/>
    </source>
</evidence>
<dbReference type="PANTHER" id="PTHR42820">
    <property type="entry name" value="SHORT-CHAIN DEHYDROGENASE REDUCTASE"/>
    <property type="match status" value="1"/>
</dbReference>
<dbReference type="EMBL" id="HG994367">
    <property type="protein sequence ID" value="CAF1712413.1"/>
    <property type="molecule type" value="Genomic_DNA"/>
</dbReference>
<organism evidence="5">
    <name type="scientific">Brassica napus</name>
    <name type="common">Rape</name>
    <dbReference type="NCBI Taxonomy" id="3708"/>
    <lineage>
        <taxon>Eukaryota</taxon>
        <taxon>Viridiplantae</taxon>
        <taxon>Streptophyta</taxon>
        <taxon>Embryophyta</taxon>
        <taxon>Tracheophyta</taxon>
        <taxon>Spermatophyta</taxon>
        <taxon>Magnoliopsida</taxon>
        <taxon>eudicotyledons</taxon>
        <taxon>Gunneridae</taxon>
        <taxon>Pentapetalae</taxon>
        <taxon>rosids</taxon>
        <taxon>malvids</taxon>
        <taxon>Brassicales</taxon>
        <taxon>Brassicaceae</taxon>
        <taxon>Brassiceae</taxon>
        <taxon>Brassica</taxon>
    </lineage>
</organism>
<name>A0A816IPZ8_BRANA</name>
<comment type="subcellular location">
    <subcellularLocation>
        <location evidence="1">Plastid</location>
        <location evidence="1">Chloroplast</location>
    </subcellularLocation>
</comment>
<dbReference type="PRINTS" id="PR00081">
    <property type="entry name" value="GDHRDH"/>
</dbReference>
<dbReference type="Pfam" id="PF13561">
    <property type="entry name" value="adh_short_C2"/>
    <property type="match status" value="1"/>
</dbReference>
<proteinExistence type="inferred from homology"/>
<dbReference type="InterPro" id="IPR002347">
    <property type="entry name" value="SDR_fam"/>
</dbReference>
<dbReference type="GO" id="GO:0009507">
    <property type="term" value="C:chloroplast"/>
    <property type="evidence" value="ECO:0007669"/>
    <property type="project" value="UniProtKB-SubCell"/>
</dbReference>
<dbReference type="Gene3D" id="3.40.50.720">
    <property type="entry name" value="NAD(P)-binding Rossmann-like Domain"/>
    <property type="match status" value="1"/>
</dbReference>
<evidence type="ECO:0000256" key="2">
    <source>
        <dbReference type="ARBA" id="ARBA00006484"/>
    </source>
</evidence>
<dbReference type="SUPFAM" id="SSF51735">
    <property type="entry name" value="NAD(P)-binding Rossmann-fold domains"/>
    <property type="match status" value="1"/>
</dbReference>
<dbReference type="PANTHER" id="PTHR42820:SF1">
    <property type="entry name" value="SHORT-CHAIN DEHYDROGENASE_REDUCTASE FAMILY PROTEIN"/>
    <property type="match status" value="1"/>
</dbReference>
<gene>
    <name evidence="5" type="ORF">DARMORV10_C03P90580.1</name>
</gene>
<comment type="similarity">
    <text evidence="2">Belongs to the short-chain dehydrogenases/reductases (SDR) family.</text>
</comment>
<reference evidence="5" key="1">
    <citation type="submission" date="2021-01" db="EMBL/GenBank/DDBJ databases">
        <authorList>
            <consortium name="Genoscope - CEA"/>
            <person name="William W."/>
        </authorList>
    </citation>
    <scope>NUCLEOTIDE SEQUENCE</scope>
</reference>